<keyword evidence="3" id="KW-1185">Reference proteome</keyword>
<evidence type="ECO:0000259" key="1">
    <source>
        <dbReference type="PROSITE" id="PS50217"/>
    </source>
</evidence>
<dbReference type="Pfam" id="PF07716">
    <property type="entry name" value="bZIP_2"/>
    <property type="match status" value="1"/>
</dbReference>
<organism evidence="2 3">
    <name type="scientific">Rhizopus stolonifer</name>
    <name type="common">Rhizopus nigricans</name>
    <dbReference type="NCBI Taxonomy" id="4846"/>
    <lineage>
        <taxon>Eukaryota</taxon>
        <taxon>Fungi</taxon>
        <taxon>Fungi incertae sedis</taxon>
        <taxon>Mucoromycota</taxon>
        <taxon>Mucoromycotina</taxon>
        <taxon>Mucoromycetes</taxon>
        <taxon>Mucorales</taxon>
        <taxon>Mucorineae</taxon>
        <taxon>Rhizopodaceae</taxon>
        <taxon>Rhizopus</taxon>
    </lineage>
</organism>
<dbReference type="OrthoDB" id="2257100at2759"/>
<dbReference type="STRING" id="4846.A0A367IUK8"/>
<dbReference type="Gene3D" id="3.30.160.60">
    <property type="entry name" value="Classic Zinc Finger"/>
    <property type="match status" value="1"/>
</dbReference>
<comment type="caution">
    <text evidence="2">The sequence shown here is derived from an EMBL/GenBank/DDBJ whole genome shotgun (WGS) entry which is preliminary data.</text>
</comment>
<dbReference type="EMBL" id="PJQM01005562">
    <property type="protein sequence ID" value="RCH81342.1"/>
    <property type="molecule type" value="Genomic_DNA"/>
</dbReference>
<protein>
    <recommendedName>
        <fullName evidence="1">BZIP domain-containing protein</fullName>
    </recommendedName>
</protein>
<dbReference type="SMART" id="SM00338">
    <property type="entry name" value="BRLZ"/>
    <property type="match status" value="1"/>
</dbReference>
<gene>
    <name evidence="2" type="ORF">CU098_008387</name>
</gene>
<dbReference type="PROSITE" id="PS00036">
    <property type="entry name" value="BZIP_BASIC"/>
    <property type="match status" value="1"/>
</dbReference>
<dbReference type="InterPro" id="IPR046347">
    <property type="entry name" value="bZIP_sf"/>
</dbReference>
<dbReference type="AlphaFoldDB" id="A0A367IUK8"/>
<proteinExistence type="predicted"/>
<dbReference type="SUPFAM" id="SSF57959">
    <property type="entry name" value="Leucine zipper domain"/>
    <property type="match status" value="1"/>
</dbReference>
<name>A0A367IUK8_RHIST</name>
<dbReference type="GO" id="GO:0003700">
    <property type="term" value="F:DNA-binding transcription factor activity"/>
    <property type="evidence" value="ECO:0007669"/>
    <property type="project" value="InterPro"/>
</dbReference>
<dbReference type="PROSITE" id="PS50217">
    <property type="entry name" value="BZIP"/>
    <property type="match status" value="1"/>
</dbReference>
<sequence>MNNDKTQALNDWLNDNLRKCDLLSKFPDEESRYKLKERLRSRLTPQTLPAVAQFLLTLNKVHTNEPLDRIIKRQRNTDAARRSRLRKAQKLETIENKVHNLKLTNGRLRVQVAVLESDINHIAQKEQRNRQRVLELEAQLASVHQKLLHKD</sequence>
<dbReference type="Proteomes" id="UP000253551">
    <property type="component" value="Unassembled WGS sequence"/>
</dbReference>
<dbReference type="InterPro" id="IPR004827">
    <property type="entry name" value="bZIP"/>
</dbReference>
<accession>A0A367IUK8</accession>
<evidence type="ECO:0000313" key="3">
    <source>
        <dbReference type="Proteomes" id="UP000253551"/>
    </source>
</evidence>
<feature type="domain" description="BZIP" evidence="1">
    <location>
        <begin position="72"/>
        <end position="122"/>
    </location>
</feature>
<reference evidence="2 3" key="1">
    <citation type="journal article" date="2018" name="G3 (Bethesda)">
        <title>Phylogenetic and Phylogenomic Definition of Rhizopus Species.</title>
        <authorList>
            <person name="Gryganskyi A.P."/>
            <person name="Golan J."/>
            <person name="Dolatabadi S."/>
            <person name="Mondo S."/>
            <person name="Robb S."/>
            <person name="Idnurm A."/>
            <person name="Muszewska A."/>
            <person name="Steczkiewicz K."/>
            <person name="Masonjones S."/>
            <person name="Liao H.L."/>
            <person name="Gajdeczka M.T."/>
            <person name="Anike F."/>
            <person name="Vuek A."/>
            <person name="Anishchenko I.M."/>
            <person name="Voigt K."/>
            <person name="de Hoog G.S."/>
            <person name="Smith M.E."/>
            <person name="Heitman J."/>
            <person name="Vilgalys R."/>
            <person name="Stajich J.E."/>
        </authorList>
    </citation>
    <scope>NUCLEOTIDE SEQUENCE [LARGE SCALE GENOMIC DNA]</scope>
    <source>
        <strain evidence="2 3">LSU 92-RS-03</strain>
    </source>
</reference>
<evidence type="ECO:0000313" key="2">
    <source>
        <dbReference type="EMBL" id="RCH81342.1"/>
    </source>
</evidence>